<protein>
    <submittedName>
        <fullName evidence="11">Putative B mating type protein</fullName>
    </submittedName>
</protein>
<keyword evidence="5 10" id="KW-1133">Transmembrane helix</keyword>
<dbReference type="GO" id="GO:0000750">
    <property type="term" value="P:pheromone-dependent signal transduction involved in conjugation with cellular fusion"/>
    <property type="evidence" value="ECO:0007669"/>
    <property type="project" value="TreeGrafter"/>
</dbReference>
<keyword evidence="3" id="KW-0589">Pheromone response</keyword>
<evidence type="ECO:0000313" key="11">
    <source>
        <dbReference type="EMBL" id="ETW79703.1"/>
    </source>
</evidence>
<keyword evidence="6" id="KW-0297">G-protein coupled receptor</keyword>
<dbReference type="eggNOG" id="ENOG502S44N">
    <property type="taxonomic scope" value="Eukaryota"/>
</dbReference>
<dbReference type="OrthoDB" id="2874149at2759"/>
<dbReference type="CDD" id="cd14966">
    <property type="entry name" value="7tmD_STE3"/>
    <property type="match status" value="1"/>
</dbReference>
<dbReference type="AlphaFoldDB" id="W4K1K4"/>
<dbReference type="FunCoup" id="W4K1K4">
    <property type="interactions" value="90"/>
</dbReference>
<dbReference type="RefSeq" id="XP_009548266.1">
    <property type="nucleotide sequence ID" value="XM_009549971.1"/>
</dbReference>
<comment type="similarity">
    <text evidence="2">Belongs to the G-protein coupled receptor 4 family.</text>
</comment>
<dbReference type="GO" id="GO:0004934">
    <property type="term" value="F:mating-type alpha-factor pheromone receptor activity"/>
    <property type="evidence" value="ECO:0007669"/>
    <property type="project" value="InterPro"/>
</dbReference>
<evidence type="ECO:0000256" key="3">
    <source>
        <dbReference type="ARBA" id="ARBA00022507"/>
    </source>
</evidence>
<evidence type="ECO:0000313" key="12">
    <source>
        <dbReference type="Proteomes" id="UP000030671"/>
    </source>
</evidence>
<proteinExistence type="inferred from homology"/>
<gene>
    <name evidence="11" type="ORF">HETIRDRAFT_181128</name>
</gene>
<keyword evidence="4 10" id="KW-0812">Transmembrane</keyword>
<dbReference type="Proteomes" id="UP000030671">
    <property type="component" value="Unassembled WGS sequence"/>
</dbReference>
<dbReference type="PRINTS" id="PR00901">
    <property type="entry name" value="PHEROMONEBAR"/>
</dbReference>
<keyword evidence="8" id="KW-0675">Receptor</keyword>
<dbReference type="GeneID" id="20668578"/>
<feature type="transmembrane region" description="Helical" evidence="10">
    <location>
        <begin position="112"/>
        <end position="129"/>
    </location>
</feature>
<dbReference type="PANTHER" id="PTHR28097">
    <property type="entry name" value="PHEROMONE A FACTOR RECEPTOR"/>
    <property type="match status" value="1"/>
</dbReference>
<evidence type="ECO:0000256" key="10">
    <source>
        <dbReference type="SAM" id="Phobius"/>
    </source>
</evidence>
<dbReference type="GO" id="GO:0005886">
    <property type="term" value="C:plasma membrane"/>
    <property type="evidence" value="ECO:0007669"/>
    <property type="project" value="TreeGrafter"/>
</dbReference>
<comment type="subcellular location">
    <subcellularLocation>
        <location evidence="1">Membrane</location>
        <topology evidence="1">Multi-pass membrane protein</topology>
    </subcellularLocation>
</comment>
<feature type="transmembrane region" description="Helical" evidence="10">
    <location>
        <begin position="270"/>
        <end position="288"/>
    </location>
</feature>
<keyword evidence="9" id="KW-0807">Transducer</keyword>
<evidence type="ECO:0000256" key="7">
    <source>
        <dbReference type="ARBA" id="ARBA00023136"/>
    </source>
</evidence>
<evidence type="ECO:0000256" key="1">
    <source>
        <dbReference type="ARBA" id="ARBA00004141"/>
    </source>
</evidence>
<dbReference type="PRINTS" id="PR00899">
    <property type="entry name" value="GPCRSTE3"/>
</dbReference>
<evidence type="ECO:0000256" key="8">
    <source>
        <dbReference type="ARBA" id="ARBA00023170"/>
    </source>
</evidence>
<keyword evidence="7 10" id="KW-0472">Membrane</keyword>
<dbReference type="STRING" id="747525.W4K1K4"/>
<evidence type="ECO:0000256" key="6">
    <source>
        <dbReference type="ARBA" id="ARBA00023040"/>
    </source>
</evidence>
<evidence type="ECO:0000256" key="5">
    <source>
        <dbReference type="ARBA" id="ARBA00022989"/>
    </source>
</evidence>
<dbReference type="HOGENOM" id="CLU_027592_0_1_1"/>
<feature type="transmembrane region" description="Helical" evidence="10">
    <location>
        <begin position="69"/>
        <end position="91"/>
    </location>
</feature>
<dbReference type="InterPro" id="IPR001499">
    <property type="entry name" value="GPCR_STE3"/>
</dbReference>
<accession>W4K1K4</accession>
<dbReference type="InParanoid" id="W4K1K4"/>
<dbReference type="InterPro" id="IPR000481">
    <property type="entry name" value="GPCR_Pheromne_B_alpha_rcpt"/>
</dbReference>
<reference evidence="11 12" key="1">
    <citation type="journal article" date="2012" name="New Phytol.">
        <title>Insight into trade-off between wood decay and parasitism from the genome of a fungal forest pathogen.</title>
        <authorList>
            <person name="Olson A."/>
            <person name="Aerts A."/>
            <person name="Asiegbu F."/>
            <person name="Belbahri L."/>
            <person name="Bouzid O."/>
            <person name="Broberg A."/>
            <person name="Canback B."/>
            <person name="Coutinho P.M."/>
            <person name="Cullen D."/>
            <person name="Dalman K."/>
            <person name="Deflorio G."/>
            <person name="van Diepen L.T."/>
            <person name="Dunand C."/>
            <person name="Duplessis S."/>
            <person name="Durling M."/>
            <person name="Gonthier P."/>
            <person name="Grimwood J."/>
            <person name="Fossdal C.G."/>
            <person name="Hansson D."/>
            <person name="Henrissat B."/>
            <person name="Hietala A."/>
            <person name="Himmelstrand K."/>
            <person name="Hoffmeister D."/>
            <person name="Hogberg N."/>
            <person name="James T.Y."/>
            <person name="Karlsson M."/>
            <person name="Kohler A."/>
            <person name="Kues U."/>
            <person name="Lee Y.H."/>
            <person name="Lin Y.C."/>
            <person name="Lind M."/>
            <person name="Lindquist E."/>
            <person name="Lombard V."/>
            <person name="Lucas S."/>
            <person name="Lunden K."/>
            <person name="Morin E."/>
            <person name="Murat C."/>
            <person name="Park J."/>
            <person name="Raffaello T."/>
            <person name="Rouze P."/>
            <person name="Salamov A."/>
            <person name="Schmutz J."/>
            <person name="Solheim H."/>
            <person name="Stahlberg J."/>
            <person name="Velez H."/>
            <person name="de Vries R.P."/>
            <person name="Wiebenga A."/>
            <person name="Woodward S."/>
            <person name="Yakovlev I."/>
            <person name="Garbelotto M."/>
            <person name="Martin F."/>
            <person name="Grigoriev I.V."/>
            <person name="Stenlid J."/>
        </authorList>
    </citation>
    <scope>NUCLEOTIDE SEQUENCE [LARGE SCALE GENOMIC DNA]</scope>
    <source>
        <strain evidence="11 12">TC 32-1</strain>
    </source>
</reference>
<dbReference type="PANTHER" id="PTHR28097:SF1">
    <property type="entry name" value="PHEROMONE A FACTOR RECEPTOR"/>
    <property type="match status" value="1"/>
</dbReference>
<feature type="transmembrane region" description="Helical" evidence="10">
    <location>
        <begin position="203"/>
        <end position="227"/>
    </location>
</feature>
<sequence>MDPGFPAFPIILILGLLLVLIPLPWHLRSWNSGTSLYMIWIAIASINQLVNSIVWHDNTIDHAPIWCDISSHLIIGISVAIPAASMCIMRLMYSITTGKSGSMRSQDRKHHLIIDLAIGIGLPVLEMIFSKLHRHRYNIFEDIGCFPALYFSPVAFALVAIWPLAINLVSAVYGALAIRALMTRRNAINKFLAESNSSLSMGVYYRSMALASTEVVFAIPFNIYLIYNNTRHGILPWKGWEDAHSNFSRVLQIPSVEWTLDYEFFVAMEATRWSIPICAFLFFFFFGFSGEARRIYRQVYEFCLRRVPFIPKEDNNKTTMSTLIFTLPTTSYPPNPGADTFILNITKENTPALPEADLP</sequence>
<dbReference type="Pfam" id="PF02076">
    <property type="entry name" value="STE3"/>
    <property type="match status" value="1"/>
</dbReference>
<evidence type="ECO:0000256" key="9">
    <source>
        <dbReference type="ARBA" id="ARBA00023224"/>
    </source>
</evidence>
<organism evidence="11 12">
    <name type="scientific">Heterobasidion irregulare (strain TC 32-1)</name>
    <dbReference type="NCBI Taxonomy" id="747525"/>
    <lineage>
        <taxon>Eukaryota</taxon>
        <taxon>Fungi</taxon>
        <taxon>Dikarya</taxon>
        <taxon>Basidiomycota</taxon>
        <taxon>Agaricomycotina</taxon>
        <taxon>Agaricomycetes</taxon>
        <taxon>Russulales</taxon>
        <taxon>Bondarzewiaceae</taxon>
        <taxon>Heterobasidion</taxon>
        <taxon>Heterobasidion annosum species complex</taxon>
    </lineage>
</organism>
<feature type="transmembrane region" description="Helical" evidence="10">
    <location>
        <begin position="37"/>
        <end position="57"/>
    </location>
</feature>
<dbReference type="EMBL" id="KI925460">
    <property type="protein sequence ID" value="ETW79703.1"/>
    <property type="molecule type" value="Genomic_DNA"/>
</dbReference>
<evidence type="ECO:0000256" key="2">
    <source>
        <dbReference type="ARBA" id="ARBA00011085"/>
    </source>
</evidence>
<name>W4K1K4_HETIT</name>
<feature type="transmembrane region" description="Helical" evidence="10">
    <location>
        <begin position="6"/>
        <end position="25"/>
    </location>
</feature>
<feature type="transmembrane region" description="Helical" evidence="10">
    <location>
        <begin position="149"/>
        <end position="182"/>
    </location>
</feature>
<evidence type="ECO:0000256" key="4">
    <source>
        <dbReference type="ARBA" id="ARBA00022692"/>
    </source>
</evidence>
<dbReference type="KEGG" id="hir:HETIRDRAFT_181128"/>
<keyword evidence="12" id="KW-1185">Reference proteome</keyword>